<name>A0A0C9V8N7_SPHS4</name>
<dbReference type="EMBL" id="KN837124">
    <property type="protein sequence ID" value="KIJ43344.1"/>
    <property type="molecule type" value="Genomic_DNA"/>
</dbReference>
<dbReference type="HOGENOM" id="CLU_2504087_0_0_1"/>
<dbReference type="OrthoDB" id="331544at2759"/>
<dbReference type="AlphaFoldDB" id="A0A0C9V8N7"/>
<reference evidence="1 2" key="1">
    <citation type="submission" date="2014-06" db="EMBL/GenBank/DDBJ databases">
        <title>Evolutionary Origins and Diversification of the Mycorrhizal Mutualists.</title>
        <authorList>
            <consortium name="DOE Joint Genome Institute"/>
            <consortium name="Mycorrhizal Genomics Consortium"/>
            <person name="Kohler A."/>
            <person name="Kuo A."/>
            <person name="Nagy L.G."/>
            <person name="Floudas D."/>
            <person name="Copeland A."/>
            <person name="Barry K.W."/>
            <person name="Cichocki N."/>
            <person name="Veneault-Fourrey C."/>
            <person name="LaButti K."/>
            <person name="Lindquist E.A."/>
            <person name="Lipzen A."/>
            <person name="Lundell T."/>
            <person name="Morin E."/>
            <person name="Murat C."/>
            <person name="Riley R."/>
            <person name="Ohm R."/>
            <person name="Sun H."/>
            <person name="Tunlid A."/>
            <person name="Henrissat B."/>
            <person name="Grigoriev I.V."/>
            <person name="Hibbett D.S."/>
            <person name="Martin F."/>
        </authorList>
    </citation>
    <scope>NUCLEOTIDE SEQUENCE [LARGE SCALE GENOMIC DNA]</scope>
    <source>
        <strain evidence="1 2">SS14</strain>
    </source>
</reference>
<proteinExistence type="predicted"/>
<protein>
    <submittedName>
        <fullName evidence="1">Uncharacterized protein</fullName>
    </submittedName>
</protein>
<feature type="non-terminal residue" evidence="1">
    <location>
        <position position="1"/>
    </location>
</feature>
<evidence type="ECO:0000313" key="2">
    <source>
        <dbReference type="Proteomes" id="UP000054279"/>
    </source>
</evidence>
<gene>
    <name evidence="1" type="ORF">M422DRAFT_170212</name>
</gene>
<dbReference type="Proteomes" id="UP000054279">
    <property type="component" value="Unassembled WGS sequence"/>
</dbReference>
<sequence>LFFLCIKAFISTILANIIYDLYRHLLRHPKCNEDLKIGNCIKATLLLWSTAIVESSLIHIFSELGRLRGMLSRWEFDSIGKHFDWF</sequence>
<evidence type="ECO:0000313" key="1">
    <source>
        <dbReference type="EMBL" id="KIJ43344.1"/>
    </source>
</evidence>
<accession>A0A0C9V8N7</accession>
<keyword evidence="2" id="KW-1185">Reference proteome</keyword>
<organism evidence="1 2">
    <name type="scientific">Sphaerobolus stellatus (strain SS14)</name>
    <dbReference type="NCBI Taxonomy" id="990650"/>
    <lineage>
        <taxon>Eukaryota</taxon>
        <taxon>Fungi</taxon>
        <taxon>Dikarya</taxon>
        <taxon>Basidiomycota</taxon>
        <taxon>Agaricomycotina</taxon>
        <taxon>Agaricomycetes</taxon>
        <taxon>Phallomycetidae</taxon>
        <taxon>Geastrales</taxon>
        <taxon>Sphaerobolaceae</taxon>
        <taxon>Sphaerobolus</taxon>
    </lineage>
</organism>